<name>A0A6A1V0Q6_9ROSI</name>
<dbReference type="Pfam" id="PF16134">
    <property type="entry name" value="THOC2_N"/>
    <property type="match status" value="3"/>
</dbReference>
<evidence type="ECO:0000313" key="3">
    <source>
        <dbReference type="EMBL" id="KAB1205896.1"/>
    </source>
</evidence>
<dbReference type="Proteomes" id="UP000516437">
    <property type="component" value="Chromosome 7"/>
</dbReference>
<gene>
    <name evidence="3" type="ORF">CJ030_MR7G027919</name>
</gene>
<comment type="caution">
    <text evidence="3">The sequence shown here is derived from an EMBL/GenBank/DDBJ whole genome shotgun (WGS) entry which is preliminary data.</text>
</comment>
<dbReference type="InterPro" id="IPR021726">
    <property type="entry name" value="THO_THOC2_N"/>
</dbReference>
<feature type="domain" description="THO complex subunitTHOC2 N-terminal" evidence="1">
    <location>
        <begin position="938"/>
        <end position="1013"/>
    </location>
</feature>
<dbReference type="Pfam" id="PF11732">
    <property type="entry name" value="Thoc2"/>
    <property type="match status" value="1"/>
</dbReference>
<dbReference type="AlphaFoldDB" id="A0A6A1V0Q6"/>
<dbReference type="OrthoDB" id="29024at2759"/>
<organism evidence="3 4">
    <name type="scientific">Morella rubra</name>
    <name type="common">Chinese bayberry</name>
    <dbReference type="NCBI Taxonomy" id="262757"/>
    <lineage>
        <taxon>Eukaryota</taxon>
        <taxon>Viridiplantae</taxon>
        <taxon>Streptophyta</taxon>
        <taxon>Embryophyta</taxon>
        <taxon>Tracheophyta</taxon>
        <taxon>Spermatophyta</taxon>
        <taxon>Magnoliopsida</taxon>
        <taxon>eudicotyledons</taxon>
        <taxon>Gunneridae</taxon>
        <taxon>Pentapetalae</taxon>
        <taxon>rosids</taxon>
        <taxon>fabids</taxon>
        <taxon>Fagales</taxon>
        <taxon>Myricaceae</taxon>
        <taxon>Morella</taxon>
    </lineage>
</organism>
<proteinExistence type="predicted"/>
<evidence type="ECO:0000259" key="2">
    <source>
        <dbReference type="Pfam" id="PF16134"/>
    </source>
</evidence>
<dbReference type="GO" id="GO:0000445">
    <property type="term" value="C:THO complex part of transcription export complex"/>
    <property type="evidence" value="ECO:0007669"/>
    <property type="project" value="TreeGrafter"/>
</dbReference>
<dbReference type="EMBL" id="RXIC02000025">
    <property type="protein sequence ID" value="KAB1205896.1"/>
    <property type="molecule type" value="Genomic_DNA"/>
</dbReference>
<dbReference type="PANTHER" id="PTHR21597:SF0">
    <property type="entry name" value="THO COMPLEX SUBUNIT 2"/>
    <property type="match status" value="1"/>
</dbReference>
<feature type="domain" description="THO complex subunit 2 N-terminal" evidence="2">
    <location>
        <begin position="503"/>
        <end position="755"/>
    </location>
</feature>
<dbReference type="InterPro" id="IPR032302">
    <property type="entry name" value="THOC2_N"/>
</dbReference>
<reference evidence="3 4" key="1">
    <citation type="journal article" date="2019" name="Plant Biotechnol. J.">
        <title>The red bayberry genome and genetic basis of sex determination.</title>
        <authorList>
            <person name="Jia H.M."/>
            <person name="Jia H.J."/>
            <person name="Cai Q.L."/>
            <person name="Wang Y."/>
            <person name="Zhao H.B."/>
            <person name="Yang W.F."/>
            <person name="Wang G.Y."/>
            <person name="Li Y.H."/>
            <person name="Zhan D.L."/>
            <person name="Shen Y.T."/>
            <person name="Niu Q.F."/>
            <person name="Chang L."/>
            <person name="Qiu J."/>
            <person name="Zhao L."/>
            <person name="Xie H.B."/>
            <person name="Fu W.Y."/>
            <person name="Jin J."/>
            <person name="Li X.W."/>
            <person name="Jiao Y."/>
            <person name="Zhou C.C."/>
            <person name="Tu T."/>
            <person name="Chai C.Y."/>
            <person name="Gao J.L."/>
            <person name="Fan L.J."/>
            <person name="van de Weg E."/>
            <person name="Wang J.Y."/>
            <person name="Gao Z.S."/>
        </authorList>
    </citation>
    <scope>NUCLEOTIDE SEQUENCE [LARGE SCALE GENOMIC DNA]</scope>
    <source>
        <tissue evidence="3">Leaves</tissue>
    </source>
</reference>
<protein>
    <submittedName>
        <fullName evidence="3">THO complex subunit 2</fullName>
    </submittedName>
</protein>
<feature type="domain" description="THO complex subunit 2 N-terminal" evidence="2">
    <location>
        <begin position="37"/>
        <end position="176"/>
    </location>
</feature>
<evidence type="ECO:0000313" key="4">
    <source>
        <dbReference type="Proteomes" id="UP000516437"/>
    </source>
</evidence>
<dbReference type="GO" id="GO:0006406">
    <property type="term" value="P:mRNA export from nucleus"/>
    <property type="evidence" value="ECO:0007669"/>
    <property type="project" value="InterPro"/>
</dbReference>
<accession>A0A6A1V0Q6</accession>
<dbReference type="GO" id="GO:0003729">
    <property type="term" value="F:mRNA binding"/>
    <property type="evidence" value="ECO:0007669"/>
    <property type="project" value="TreeGrafter"/>
</dbReference>
<dbReference type="GO" id="GO:0006397">
    <property type="term" value="P:mRNA processing"/>
    <property type="evidence" value="ECO:0007669"/>
    <property type="project" value="InterPro"/>
</dbReference>
<keyword evidence="4" id="KW-1185">Reference proteome</keyword>
<evidence type="ECO:0000259" key="1">
    <source>
        <dbReference type="Pfam" id="PF11732"/>
    </source>
</evidence>
<sequence length="1195" mass="133966">MSLPAIERIFVAEDLLREWRNGNPSSKVPNPVPMLRFLYELCWTVVRGELPFQKCKAALDSVEFTDRVSREELGSGFADIVTQMAQDLAMPGECRSRLTKLAKWLVDSELVPLRLFHERSEVEEFLWEAEMIKIKAQELKNKEVRVNTRLLYQQTKFNLLREESEGYAKLKAKMIPSELRNGVSFAKAAQAMSSEKVVEGEESSRGCVVVAGREKPMSVGFPTGTHGKKEAKKGACNGLSHTNLMGMPPLLAASDELVWKNLMHLKAGLDSLIGLVSSKAKQGLVLDFSCLSKEGFMEVSKVSDTECSVGQCCDSVGQMYSAENCSSLLLVDVQVEPEISVLLIMDLGEGEISSYDAIDVSVGARGLFQSEEVAELIPKMGNTLTMIGGLGDTSSLGGEMVVVEGGDSELLVEPLRMLLPSQSLEVGVGLGVHSSRVMEMITSIRQLVGVSYKGHEAELMSLFVALEKEKGQSGGFVGRLGGKLVRELKALESSVNYDANITLLCRDSDAPTQNVSAATIGIIKSLIGHFDLDPNRAFDIEIHLWFSMLLLAQVLECFELQPDNKIFLELIPIFPKSHASQILGFKFQYYQRMEVNSAVPFGLYKLTALLVKEEFIDLDSIYAHLLPKDDEAFDHYNAYCAKRLDEANKIGKINLAATGKDLMDDEKQGDVTIDLFAALDVETEAVAERSAELENNQTLGLLTGFLSVDDWYHAHILFNRLSALNPVEHIQICNSLFRLIEKSISSAYDVIHQAHFQSFGPSSGASIDAMDEANSSVRGSFIDLPSELFQMLACAGPYLYRDTLLLQKVCRVLRGYYLSAVEVVGNGDGAMNRESFIIGNRDPHLDVKEARSRIEEALGKCLLPSLQLIPANPAVGQEIWEVMNLLPYEVRYRLYGEWEKDDERSPVVLAARQTAKLDTRRILKRLAKENLKQLGRMVAKLAHANPMTVLRTIVHQIEAYRDMIAPVVDAFKYLTQLEYDVLEYVVIERLAQGGRDKLKEDGLNLSDWLQSLASFWGHLWLRGLYLNLKFLAGLTHLRMFSGLQINLSKSRMTEGEVVTLQKYSVSPTCEVRTVPTIWLANGQAYLENFMRYVSRYWVTDSENVTKNTVYQGRVGHWTLIGLHYLSFFKLQYMGNWELRMLLVKLSKRDLKMHQHFCVDRALCLNQKQAVCWDCTLRSFSYNFRKLASFAMIVSL</sequence>
<feature type="domain" description="THO complex subunit 2 N-terminal" evidence="2">
    <location>
        <begin position="789"/>
        <end position="936"/>
    </location>
</feature>
<dbReference type="InterPro" id="IPR040007">
    <property type="entry name" value="Tho2"/>
</dbReference>
<dbReference type="PANTHER" id="PTHR21597">
    <property type="entry name" value="THO2 PROTEIN"/>
    <property type="match status" value="1"/>
</dbReference>